<feature type="compositionally biased region" description="Low complexity" evidence="6">
    <location>
        <begin position="2013"/>
        <end position="2027"/>
    </location>
</feature>
<keyword evidence="4" id="KW-0256">Endoplasmic reticulum</keyword>
<evidence type="ECO:0000256" key="1">
    <source>
        <dbReference type="ARBA" id="ARBA00001913"/>
    </source>
</evidence>
<comment type="cofactor">
    <cofactor evidence="1">
        <name>Ca(2+)</name>
        <dbReference type="ChEBI" id="CHEBI:29108"/>
    </cofactor>
</comment>
<evidence type="ECO:0000259" key="9">
    <source>
        <dbReference type="Pfam" id="PF18401"/>
    </source>
</evidence>
<dbReference type="InterPro" id="IPR029044">
    <property type="entry name" value="Nucleotide-diphossugar_trans"/>
</dbReference>
<dbReference type="GO" id="GO:0003980">
    <property type="term" value="F:UDP-glucose:glycoprotein glucosyltransferase activity"/>
    <property type="evidence" value="ECO:0007669"/>
    <property type="project" value="InterPro"/>
</dbReference>
<dbReference type="InterPro" id="IPR040692">
    <property type="entry name" value="UGGT_TRXL_3"/>
</dbReference>
<dbReference type="GO" id="GO:0005788">
    <property type="term" value="C:endoplasmic reticulum lumen"/>
    <property type="evidence" value="ECO:0007669"/>
    <property type="project" value="UniProtKB-SubCell"/>
</dbReference>
<comment type="subcellular location">
    <subcellularLocation>
        <location evidence="2">Endoplasmic reticulum lumen</location>
    </subcellularLocation>
</comment>
<keyword evidence="7" id="KW-0812">Transmembrane</keyword>
<dbReference type="Pfam" id="PF18401">
    <property type="entry name" value="Thioredoxin_13"/>
    <property type="match status" value="1"/>
</dbReference>
<dbReference type="Pfam" id="PF06427">
    <property type="entry name" value="UDP-g_GGTase"/>
    <property type="match status" value="1"/>
</dbReference>
<keyword evidence="7" id="KW-1133">Transmembrane helix</keyword>
<accession>A0A830HG47</accession>
<dbReference type="Pfam" id="PF18402">
    <property type="entry name" value="Thioredoxin_14"/>
    <property type="match status" value="1"/>
</dbReference>
<evidence type="ECO:0000256" key="2">
    <source>
        <dbReference type="ARBA" id="ARBA00004319"/>
    </source>
</evidence>
<dbReference type="Pfam" id="PF18404">
    <property type="entry name" value="Glyco_transf_24"/>
    <property type="match status" value="1"/>
</dbReference>
<evidence type="ECO:0000313" key="12">
    <source>
        <dbReference type="EMBL" id="GHP05778.1"/>
    </source>
</evidence>
<dbReference type="CDD" id="cd06432">
    <property type="entry name" value="GT8_HUGT1_C_like"/>
    <property type="match status" value="1"/>
</dbReference>
<feature type="compositionally biased region" description="Basic and acidic residues" evidence="6">
    <location>
        <begin position="1607"/>
        <end position="1623"/>
    </location>
</feature>
<protein>
    <recommendedName>
        <fullName evidence="14">UDP-glucose:glycoprotein glucosyltransferase</fullName>
    </recommendedName>
</protein>
<evidence type="ECO:0000259" key="8">
    <source>
        <dbReference type="Pfam" id="PF18400"/>
    </source>
</evidence>
<dbReference type="UniPathway" id="UPA00378"/>
<feature type="transmembrane region" description="Helical" evidence="7">
    <location>
        <begin position="55"/>
        <end position="79"/>
    </location>
</feature>
<evidence type="ECO:0000259" key="10">
    <source>
        <dbReference type="Pfam" id="PF18402"/>
    </source>
</evidence>
<dbReference type="GO" id="GO:0036503">
    <property type="term" value="P:ERAD pathway"/>
    <property type="evidence" value="ECO:0007669"/>
    <property type="project" value="TreeGrafter"/>
</dbReference>
<evidence type="ECO:0000259" key="11">
    <source>
        <dbReference type="Pfam" id="PF18404"/>
    </source>
</evidence>
<organism evidence="12 13">
    <name type="scientific">Pycnococcus provasolii</name>
    <dbReference type="NCBI Taxonomy" id="41880"/>
    <lineage>
        <taxon>Eukaryota</taxon>
        <taxon>Viridiplantae</taxon>
        <taxon>Chlorophyta</taxon>
        <taxon>Pseudoscourfieldiophyceae</taxon>
        <taxon>Pseudoscourfieldiales</taxon>
        <taxon>Pycnococcaceae</taxon>
        <taxon>Pycnococcus</taxon>
    </lineage>
</organism>
<dbReference type="Gene3D" id="3.90.550.10">
    <property type="entry name" value="Spore Coat Polysaccharide Biosynthesis Protein SpsA, Chain A"/>
    <property type="match status" value="1"/>
</dbReference>
<evidence type="ECO:0000256" key="4">
    <source>
        <dbReference type="ARBA" id="ARBA00022824"/>
    </source>
</evidence>
<name>A0A830HG47_9CHLO</name>
<dbReference type="SUPFAM" id="SSF53448">
    <property type="entry name" value="Nucleotide-diphospho-sugar transferases"/>
    <property type="match status" value="1"/>
</dbReference>
<dbReference type="PANTHER" id="PTHR11226">
    <property type="entry name" value="UDP-GLUCOSE GLYCOPROTEIN:GLUCOSYLTRANSFERASE"/>
    <property type="match status" value="1"/>
</dbReference>
<evidence type="ECO:0000256" key="7">
    <source>
        <dbReference type="SAM" id="Phobius"/>
    </source>
</evidence>
<dbReference type="EMBL" id="BNJQ01000011">
    <property type="protein sequence ID" value="GHP05778.1"/>
    <property type="molecule type" value="Genomic_DNA"/>
</dbReference>
<sequence length="2052" mass="220862">MGRGRGQGEGGKVKGVGCPPQTASRDLLESRFRPCALRRRATITPNFDIVSEPPFLVPGLFPLVFTLLSLAFFQTLLLSHSSMAVRFGVSAIRRAAIAAVLCVIVRHATANSASTLEPKGADIRLTAPWPPSPTLLEAAELVAEEGNEAFWRFADLFSQKENAGAKTSCHERMVRLAKEALGARAPIAELMPAALALRQAAPKLEAARQVASRVSDEAAKTIGGACCYVELGRTHITTKISDVQAFASSSTSDVSVDAVTFPFDHVHNASATGPTAVLHAAVGTTCFAEFHAALSVLSSEGRLRYVLRSWYGGEDACGGGCAAVGAAASSLALSGYGVALDLKSMEYKAIDDTKVNADGSADEDGDSDAELGGFLFARLKQRRPELAGKLSEFRRSIASKHARSDDVKVWEMGDLALAASQIVASSSEPLRLLTDVSGNFPSLMGTLSKIKINKAFQKEVDSNQKLVEPGINRMLLNGLVTDLVEADPFKVLTMLREEVRLFGDVAASARAFGADGVSRALRVAPPSASSGEDEALGEITRIDLTGSDAAGSLEEGGVLVFNDLERDSKYKRWSSSLRSMLMQQHPGRPSLVARNLITTVAAVNPASAGAGDLFELFSAYQRSQMPIRFAALLYDPSVVGVAQSDTKSSFAKASDAGKAMRATFLVATLYGGDAALDYLSAAATNRDEKQMDMNAMMMMMQGGGMGTVRGTGPMNWKDHFAPALKKTVLSNKGRKKAKGVRVDHLRSTHPLRVLSEKLAELPSRPKSDKEVLAVLEDDVLEDVLSALTMECTKAAMARGIAATSAAFEDKVSIASADDEYEEVPGEAQGPWAFLVNGQYVHSALPITQQYPAESLFGHVFQSESHRLRRLVHDGILKDKDKNLLKTISKHFHASPKFSTTAMDTHKLNRRMRYTGIRWDAGDAAPETPDLDASDVHYYHPRGTEDDVKAITQWCFGEPSEALGRSVLMACANRILDVEALMSGTSAASKADVGADDDDDDDDEDDDDDDDDDAAAGDPAKSNSRMALFPIVPSTASDSSTPDQLAALFTAATGLKTRGAKVLRFIVDVAQAIDGGGTHAEARCSAPDLEAAYADLGKALLSLRGAPYKAGATLPKSISNWADACGVQTSELAKRWSNHEQILKELSRAAALYAQSLPTTASMGHGAVVSNGYVAPVTAQNSLVPFDASDVAALEARALNEYARDLLAIARDERAAASKRASDVSADEALPARLSSAVAAASGLLATRVDTSSKRARSVSAAIAGAFAKLKGKYSSVTLSRNATDGEVGPSVLVEAIIDPLSAAARRAAPLFLWLHKELGVSIKIYLNPSRELSEPPLKSYYRYVLPSSAEVLGSDDSSESASVETRQLSAKFTGLPPDKTLTLHMEAPENWLVESHVASYDLDNLRLEDLGEKGHMSAEFQLEALMIQGSCTDMGGSHRDRHPRGLQMDLLPIRRRRLAATAKTDQAAAAAAAAVVNASFSATKEDTLVMSNLGYFQLKASPGVFRMRLAPGRSRQIYNIAGLKRLQSMDDAAEEAGPSDAEASLLLGDGADSGIEVPVAVTSFSGVNLQLTVARRPGMDGEDVLAEDKSEVAELEADDAIDAYYDDGDRSDSTPDATKKSKESSGSIWSRVTDAVLATAGGSSSGLAAAAAAAAASPHSASFSMPLAMAKSRHADALARLDQSVDAYAHGASIPYRTGKMVHVFSIASGHLYERFLKIMVMSVLSNTRRPVKFWFIRNYLSPGFKHYLPHMAALLKFEYEFVTYSWPKWLHAQTEKQRLIWAYKILFMDVIFPLNLDRVIFIDADQIVRADLGELMDMDLKGAPYAYTPFCSNNKEMDGYRFWSQGFWKDHLQGRPYHISALYVVDLKRFRQTAAGDRLRVTYDNLSKDPNSLANLDQDLPNYAQHQVRIHSLPNEWLWCESWCGNTTKLRAKTIDLCNNPMTKEPKLVGARRIVVEWSSLDDEQRRLTDAWDKTGNLLDVKPRYGVLGAETPQKLASEKAAGGADEDEDGGVSSSSSTTTTTTKTKTSEKKKKKKKKSSSGGGGSTKEEL</sequence>
<dbReference type="InterPro" id="IPR040693">
    <property type="entry name" value="UGGT_TRXL_1"/>
</dbReference>
<feature type="compositionally biased region" description="Gly residues" evidence="6">
    <location>
        <begin position="1"/>
        <end position="14"/>
    </location>
</feature>
<feature type="domain" description="UGGT thioredoxin-like" evidence="8">
    <location>
        <begin position="132"/>
        <end position="309"/>
    </location>
</feature>
<dbReference type="GO" id="GO:0051082">
    <property type="term" value="F:unfolded protein binding"/>
    <property type="evidence" value="ECO:0007669"/>
    <property type="project" value="TreeGrafter"/>
</dbReference>
<evidence type="ECO:0000313" key="13">
    <source>
        <dbReference type="Proteomes" id="UP000660262"/>
    </source>
</evidence>
<reference evidence="12" key="1">
    <citation type="submission" date="2020-10" db="EMBL/GenBank/DDBJ databases">
        <title>Unveiling of a novel bifunctional photoreceptor, Dualchrome1, isolated from a cosmopolitan green alga.</title>
        <authorList>
            <person name="Suzuki S."/>
            <person name="Kawachi M."/>
        </authorList>
    </citation>
    <scope>NUCLEOTIDE SEQUENCE</scope>
    <source>
        <strain evidence="12">NIES 2893</strain>
    </source>
</reference>
<evidence type="ECO:0008006" key="14">
    <source>
        <dbReference type="Google" id="ProtNLM"/>
    </source>
</evidence>
<feature type="domain" description="Glucosyltransferase 24 catalytic" evidence="11">
    <location>
        <begin position="1702"/>
        <end position="1967"/>
    </location>
</feature>
<dbReference type="GO" id="GO:0018279">
    <property type="term" value="P:protein N-linked glycosylation via asparagine"/>
    <property type="evidence" value="ECO:0007669"/>
    <property type="project" value="TreeGrafter"/>
</dbReference>
<feature type="compositionally biased region" description="Gly residues" evidence="6">
    <location>
        <begin position="2042"/>
        <end position="2052"/>
    </location>
</feature>
<feature type="domain" description="UGGT thioredoxin-like" evidence="10">
    <location>
        <begin position="554"/>
        <end position="690"/>
    </location>
</feature>
<feature type="region of interest" description="Disordered" evidence="6">
    <location>
        <begin position="1"/>
        <end position="22"/>
    </location>
</feature>
<feature type="region of interest" description="Disordered" evidence="6">
    <location>
        <begin position="1991"/>
        <end position="2052"/>
    </location>
</feature>
<feature type="compositionally biased region" description="Basic residues" evidence="6">
    <location>
        <begin position="2031"/>
        <end position="2040"/>
    </location>
</feature>
<dbReference type="InterPro" id="IPR040694">
    <property type="entry name" value="UGGT_TRXL_2"/>
</dbReference>
<feature type="region of interest" description="Disordered" evidence="6">
    <location>
        <begin position="986"/>
        <end position="1021"/>
    </location>
</feature>
<feature type="region of interest" description="Disordered" evidence="6">
    <location>
        <begin position="1603"/>
        <end position="1625"/>
    </location>
</feature>
<keyword evidence="7" id="KW-0472">Membrane</keyword>
<dbReference type="OrthoDB" id="27683at2759"/>
<proteinExistence type="predicted"/>
<keyword evidence="13" id="KW-1185">Reference proteome</keyword>
<evidence type="ECO:0000256" key="6">
    <source>
        <dbReference type="SAM" id="MobiDB-lite"/>
    </source>
</evidence>
<evidence type="ECO:0000256" key="3">
    <source>
        <dbReference type="ARBA" id="ARBA00022729"/>
    </source>
</evidence>
<dbReference type="Proteomes" id="UP000660262">
    <property type="component" value="Unassembled WGS sequence"/>
</dbReference>
<gene>
    <name evidence="12" type="ORF">PPROV_000452700</name>
</gene>
<feature type="compositionally biased region" description="Acidic residues" evidence="6">
    <location>
        <begin position="993"/>
        <end position="1014"/>
    </location>
</feature>
<feature type="domain" description="UGGT thioredoxin-like" evidence="9">
    <location>
        <begin position="404"/>
        <end position="505"/>
    </location>
</feature>
<comment type="caution">
    <text evidence="12">The sequence shown here is derived from an EMBL/GenBank/DDBJ whole genome shotgun (WGS) entry which is preliminary data.</text>
</comment>
<evidence type="ECO:0000256" key="5">
    <source>
        <dbReference type="ARBA" id="ARBA00023180"/>
    </source>
</evidence>
<dbReference type="Pfam" id="PF18400">
    <property type="entry name" value="Thioredoxin_12"/>
    <property type="match status" value="1"/>
</dbReference>
<keyword evidence="3" id="KW-0732">Signal</keyword>
<dbReference type="InterPro" id="IPR040497">
    <property type="entry name" value="Glyco_transf_24"/>
</dbReference>
<dbReference type="InterPro" id="IPR009448">
    <property type="entry name" value="UDP-g_GGtrans"/>
</dbReference>
<dbReference type="PANTHER" id="PTHR11226:SF0">
    <property type="entry name" value="UDP-GLUCOSE:GLYCOPROTEIN GLUCOSYLTRANSFERASE"/>
    <property type="match status" value="1"/>
</dbReference>
<keyword evidence="5" id="KW-0325">Glycoprotein</keyword>